<evidence type="ECO:0000256" key="10">
    <source>
        <dbReference type="ARBA" id="ARBA00023172"/>
    </source>
</evidence>
<evidence type="ECO:0000256" key="2">
    <source>
        <dbReference type="ARBA" id="ARBA00022490"/>
    </source>
</evidence>
<sequence>MRILGIDPALRVTGYGAIAVNGERVTLIEAGTIAPRVRDPLEARLAQLHEGIAGAIRQTAPTHIVIEELYTTYRNPSTAILMGHARGVLCLAGAQAGVPVATLGHSYVKRALVGSGSARKEQVNAMVVQLLHLRRAPEPNDVSDALALALAFARRSARRALPFDVR</sequence>
<keyword evidence="9" id="KW-0238">DNA-binding</keyword>
<dbReference type="GO" id="GO:0046872">
    <property type="term" value="F:metal ion binding"/>
    <property type="evidence" value="ECO:0007669"/>
    <property type="project" value="UniProtKB-KW"/>
</dbReference>
<dbReference type="AlphaFoldDB" id="E6PDW1"/>
<dbReference type="GO" id="GO:0006281">
    <property type="term" value="P:DNA repair"/>
    <property type="evidence" value="ECO:0007669"/>
    <property type="project" value="UniProtKB-KW"/>
</dbReference>
<reference evidence="12" key="1">
    <citation type="submission" date="2009-10" db="EMBL/GenBank/DDBJ databases">
        <title>Diversity of trophic interactions inside an arsenic-rich microbial ecosystem.</title>
        <authorList>
            <person name="Bertin P.N."/>
            <person name="Heinrich-Salmeron A."/>
            <person name="Pelletier E."/>
            <person name="Goulhen-Chollet F."/>
            <person name="Arsene-Ploetze F."/>
            <person name="Gallien S."/>
            <person name="Calteau A."/>
            <person name="Vallenet D."/>
            <person name="Casiot C."/>
            <person name="Chane-Woon-Ming B."/>
            <person name="Giloteaux L."/>
            <person name="Barakat M."/>
            <person name="Bonnefoy V."/>
            <person name="Bruneel O."/>
            <person name="Chandler M."/>
            <person name="Cleiss J."/>
            <person name="Duran R."/>
            <person name="Elbaz-Poulichet F."/>
            <person name="Fonknechten N."/>
            <person name="Lauga B."/>
            <person name="Mornico D."/>
            <person name="Ortet P."/>
            <person name="Schaeffer C."/>
            <person name="Siguier P."/>
            <person name="Alexander Thil Smith A."/>
            <person name="Van Dorsselaer A."/>
            <person name="Weissenbach J."/>
            <person name="Medigue C."/>
            <person name="Le Paslier D."/>
        </authorList>
    </citation>
    <scope>NUCLEOTIDE SEQUENCE</scope>
</reference>
<dbReference type="HAMAP" id="MF_00034">
    <property type="entry name" value="RuvC"/>
    <property type="match status" value="1"/>
</dbReference>
<keyword evidence="5" id="KW-0255">Endonuclease</keyword>
<dbReference type="Pfam" id="PF02075">
    <property type="entry name" value="RuvC"/>
    <property type="match status" value="1"/>
</dbReference>
<accession>E6PDW1</accession>
<gene>
    <name evidence="12" type="primary">ruvC</name>
    <name evidence="12" type="ORF">CARN1_1749</name>
</gene>
<dbReference type="InterPro" id="IPR002176">
    <property type="entry name" value="X-over_junc_endoDNase_RuvC"/>
</dbReference>
<keyword evidence="6" id="KW-0227">DNA damage</keyword>
<evidence type="ECO:0000256" key="11">
    <source>
        <dbReference type="ARBA" id="ARBA00023204"/>
    </source>
</evidence>
<keyword evidence="2" id="KW-0963">Cytoplasm</keyword>
<dbReference type="EC" id="3.1.22.4" evidence="12"/>
<evidence type="ECO:0000256" key="5">
    <source>
        <dbReference type="ARBA" id="ARBA00022759"/>
    </source>
</evidence>
<evidence type="ECO:0000256" key="4">
    <source>
        <dbReference type="ARBA" id="ARBA00022723"/>
    </source>
</evidence>
<evidence type="ECO:0000256" key="7">
    <source>
        <dbReference type="ARBA" id="ARBA00022801"/>
    </source>
</evidence>
<organism evidence="12">
    <name type="scientific">mine drainage metagenome</name>
    <dbReference type="NCBI Taxonomy" id="410659"/>
    <lineage>
        <taxon>unclassified sequences</taxon>
        <taxon>metagenomes</taxon>
        <taxon>ecological metagenomes</taxon>
    </lineage>
</organism>
<dbReference type="EMBL" id="CABL01000002">
    <property type="protein sequence ID" value="CBH74646.1"/>
    <property type="molecule type" value="Genomic_DNA"/>
</dbReference>
<keyword evidence="10" id="KW-0233">DNA recombination</keyword>
<dbReference type="CDD" id="cd16962">
    <property type="entry name" value="RuvC"/>
    <property type="match status" value="1"/>
</dbReference>
<keyword evidence="11" id="KW-0234">DNA repair</keyword>
<dbReference type="InterPro" id="IPR036397">
    <property type="entry name" value="RNaseH_sf"/>
</dbReference>
<dbReference type="GO" id="GO:0008821">
    <property type="term" value="F:crossover junction DNA endonuclease activity"/>
    <property type="evidence" value="ECO:0007669"/>
    <property type="project" value="InterPro"/>
</dbReference>
<dbReference type="Gene3D" id="3.30.420.10">
    <property type="entry name" value="Ribonuclease H-like superfamily/Ribonuclease H"/>
    <property type="match status" value="1"/>
</dbReference>
<evidence type="ECO:0000256" key="9">
    <source>
        <dbReference type="ARBA" id="ARBA00023125"/>
    </source>
</evidence>
<dbReference type="PANTHER" id="PTHR30194">
    <property type="entry name" value="CROSSOVER JUNCTION ENDODEOXYRIBONUCLEASE RUVC"/>
    <property type="match status" value="1"/>
</dbReference>
<comment type="caution">
    <text evidence="12">The sequence shown here is derived from an EMBL/GenBank/DDBJ whole genome shotgun (WGS) entry which is preliminary data.</text>
</comment>
<dbReference type="SUPFAM" id="SSF53098">
    <property type="entry name" value="Ribonuclease H-like"/>
    <property type="match status" value="1"/>
</dbReference>
<name>E6PDW1_9ZZZZ</name>
<dbReference type="NCBIfam" id="TIGR00228">
    <property type="entry name" value="ruvC"/>
    <property type="match status" value="1"/>
</dbReference>
<evidence type="ECO:0000256" key="1">
    <source>
        <dbReference type="ARBA" id="ARBA00009518"/>
    </source>
</evidence>
<dbReference type="PRINTS" id="PR00696">
    <property type="entry name" value="RSOLVASERUVC"/>
</dbReference>
<keyword evidence="3" id="KW-0540">Nuclease</keyword>
<dbReference type="GO" id="GO:0006310">
    <property type="term" value="P:DNA recombination"/>
    <property type="evidence" value="ECO:0007669"/>
    <property type="project" value="UniProtKB-KW"/>
</dbReference>
<keyword evidence="7 12" id="KW-0378">Hydrolase</keyword>
<evidence type="ECO:0000256" key="6">
    <source>
        <dbReference type="ARBA" id="ARBA00022763"/>
    </source>
</evidence>
<evidence type="ECO:0000256" key="8">
    <source>
        <dbReference type="ARBA" id="ARBA00022842"/>
    </source>
</evidence>
<dbReference type="InterPro" id="IPR012337">
    <property type="entry name" value="RNaseH-like_sf"/>
</dbReference>
<evidence type="ECO:0000256" key="3">
    <source>
        <dbReference type="ARBA" id="ARBA00022722"/>
    </source>
</evidence>
<dbReference type="PANTHER" id="PTHR30194:SF3">
    <property type="entry name" value="CROSSOVER JUNCTION ENDODEOXYRIBONUCLEASE RUVC"/>
    <property type="match status" value="1"/>
</dbReference>
<keyword evidence="8" id="KW-0460">Magnesium</keyword>
<protein>
    <submittedName>
        <fullName evidence="12">Crossover junction endodeoxyribonuclease ruvC (Holliday junction nuclease ruvC) (Holliday junction resolvase ruvC)</fullName>
        <ecNumber evidence="12">3.1.22.4</ecNumber>
    </submittedName>
</protein>
<dbReference type="GO" id="GO:0003677">
    <property type="term" value="F:DNA binding"/>
    <property type="evidence" value="ECO:0007669"/>
    <property type="project" value="UniProtKB-KW"/>
</dbReference>
<proteinExistence type="inferred from homology"/>
<dbReference type="PROSITE" id="PS01321">
    <property type="entry name" value="RUVC"/>
    <property type="match status" value="1"/>
</dbReference>
<dbReference type="FunFam" id="3.30.420.10:FF:000002">
    <property type="entry name" value="Crossover junction endodeoxyribonuclease RuvC"/>
    <property type="match status" value="1"/>
</dbReference>
<evidence type="ECO:0000313" key="12">
    <source>
        <dbReference type="EMBL" id="CBH74646.1"/>
    </source>
</evidence>
<keyword evidence="4" id="KW-0479">Metal-binding</keyword>
<dbReference type="InterPro" id="IPR020563">
    <property type="entry name" value="X-over_junc_endoDNase_Mg_BS"/>
</dbReference>
<comment type="similarity">
    <text evidence="1">Belongs to the RuvC family.</text>
</comment>